<gene>
    <name evidence="1" type="ORF">AKJ52_00585</name>
</gene>
<proteinExistence type="predicted"/>
<dbReference type="Pfam" id="PF14076">
    <property type="entry name" value="DUF4258"/>
    <property type="match status" value="1"/>
</dbReference>
<evidence type="ECO:0000313" key="2">
    <source>
        <dbReference type="Proteomes" id="UP000070404"/>
    </source>
</evidence>
<organism evidence="1 2">
    <name type="scientific">candidate division MSBL1 archaeon SCGC-AAA382C18</name>
    <dbReference type="NCBI Taxonomy" id="1698281"/>
    <lineage>
        <taxon>Archaea</taxon>
        <taxon>Methanobacteriati</taxon>
        <taxon>Methanobacteriota</taxon>
        <taxon>candidate division MSBL1</taxon>
    </lineage>
</organism>
<evidence type="ECO:0008006" key="3">
    <source>
        <dbReference type="Google" id="ProtNLM"/>
    </source>
</evidence>
<protein>
    <recommendedName>
        <fullName evidence="3">DUF4258 domain-containing protein</fullName>
    </recommendedName>
</protein>
<dbReference type="AlphaFoldDB" id="A0A133VLF4"/>
<name>A0A133VLF4_9EURY</name>
<comment type="caution">
    <text evidence="1">The sequence shown here is derived from an EMBL/GenBank/DDBJ whole genome shotgun (WGS) entry which is preliminary data.</text>
</comment>
<keyword evidence="2" id="KW-1185">Reference proteome</keyword>
<dbReference type="Proteomes" id="UP000070404">
    <property type="component" value="Unassembled WGS sequence"/>
</dbReference>
<sequence length="66" mass="7641">MKKYGITPTLVRKGMNNPDSIVDGHSDRKIAQKKLNDHILRIIFEEEKNKSVIVTVYKARRGRYGI</sequence>
<dbReference type="EMBL" id="LHYF01000005">
    <property type="protein sequence ID" value="KXB07269.1"/>
    <property type="molecule type" value="Genomic_DNA"/>
</dbReference>
<reference evidence="1 2" key="1">
    <citation type="journal article" date="2016" name="Sci. Rep.">
        <title>Metabolic traits of an uncultured archaeal lineage -MSBL1- from brine pools of the Red Sea.</title>
        <authorList>
            <person name="Mwirichia R."/>
            <person name="Alam I."/>
            <person name="Rashid M."/>
            <person name="Vinu M."/>
            <person name="Ba-Alawi W."/>
            <person name="Anthony Kamau A."/>
            <person name="Kamanda Ngugi D."/>
            <person name="Goker M."/>
            <person name="Klenk H.P."/>
            <person name="Bajic V."/>
            <person name="Stingl U."/>
        </authorList>
    </citation>
    <scope>NUCLEOTIDE SEQUENCE [LARGE SCALE GENOMIC DNA]</scope>
    <source>
        <strain evidence="1">SCGC-AAA382C18</strain>
    </source>
</reference>
<dbReference type="InterPro" id="IPR025354">
    <property type="entry name" value="DUF4258"/>
</dbReference>
<evidence type="ECO:0000313" key="1">
    <source>
        <dbReference type="EMBL" id="KXB07269.1"/>
    </source>
</evidence>
<accession>A0A133VLF4</accession>